<evidence type="ECO:0000313" key="2">
    <source>
        <dbReference type="Proteomes" id="UP001500889"/>
    </source>
</evidence>
<protein>
    <submittedName>
        <fullName evidence="1">Uncharacterized protein</fullName>
    </submittedName>
</protein>
<proteinExistence type="predicted"/>
<dbReference type="AlphaFoldDB" id="A0AAU9ESP9"/>
<reference evidence="1 2" key="1">
    <citation type="submission" date="2024-02" db="EMBL/GenBank/DDBJ databases">
        <title>A chromosome-level genome assembly of Drosophila madeirensis, a fruit fly species endemic to Madeira island.</title>
        <authorList>
            <person name="Tomihara K."/>
            <person name="Llopart A."/>
            <person name="Yamamoto D."/>
        </authorList>
    </citation>
    <scope>NUCLEOTIDE SEQUENCE [LARGE SCALE GENOMIC DNA]</scope>
    <source>
        <strain evidence="1 2">RF1</strain>
    </source>
</reference>
<dbReference type="EMBL" id="AP029263">
    <property type="protein sequence ID" value="BFF88740.1"/>
    <property type="molecule type" value="Genomic_DNA"/>
</dbReference>
<keyword evidence="2" id="KW-1185">Reference proteome</keyword>
<accession>A0AAU9ESP9</accession>
<dbReference type="Proteomes" id="UP001500889">
    <property type="component" value="Chromosome O"/>
</dbReference>
<organism evidence="1 2">
    <name type="scientific">Drosophila madeirensis</name>
    <name type="common">Fruit fly</name>
    <dbReference type="NCBI Taxonomy" id="30013"/>
    <lineage>
        <taxon>Eukaryota</taxon>
        <taxon>Metazoa</taxon>
        <taxon>Ecdysozoa</taxon>
        <taxon>Arthropoda</taxon>
        <taxon>Hexapoda</taxon>
        <taxon>Insecta</taxon>
        <taxon>Pterygota</taxon>
        <taxon>Neoptera</taxon>
        <taxon>Endopterygota</taxon>
        <taxon>Diptera</taxon>
        <taxon>Brachycera</taxon>
        <taxon>Muscomorpha</taxon>
        <taxon>Ephydroidea</taxon>
        <taxon>Drosophilidae</taxon>
        <taxon>Drosophila</taxon>
        <taxon>Sophophora</taxon>
    </lineage>
</organism>
<evidence type="ECO:0000313" key="1">
    <source>
        <dbReference type="EMBL" id="BFF88740.1"/>
    </source>
</evidence>
<gene>
    <name evidence="1" type="ORF">DMAD_07666</name>
</gene>
<sequence length="126" mass="14535">MSHASFRIRKRAKTSHIYNFEDRRKRHSVGNDHIYQITKLGYDWIIIIATMKKLICSGQTHPVPQLIFVVFTFSHSHSAWRCLWPLHLTLLCLCLCRDSAPDLQCVFIGEGRELKERVGVSSVVVA</sequence>
<name>A0AAU9ESP9_DROMD</name>